<name>A0A519BKZ7_9DELT</name>
<dbReference type="Pfam" id="PF01910">
    <property type="entry name" value="Thiamine_BP"/>
    <property type="match status" value="1"/>
</dbReference>
<dbReference type="AlphaFoldDB" id="A0A519BKZ7"/>
<dbReference type="Proteomes" id="UP000319296">
    <property type="component" value="Unassembled WGS sequence"/>
</dbReference>
<dbReference type="Gene3D" id="3.30.70.930">
    <property type="match status" value="1"/>
</dbReference>
<dbReference type="InterPro" id="IPR002767">
    <property type="entry name" value="Thiamine_BP"/>
</dbReference>
<dbReference type="NCBIfam" id="TIGR00106">
    <property type="entry name" value="MTH1187 family thiamine-binding protein"/>
    <property type="match status" value="1"/>
</dbReference>
<feature type="domain" description="Thiamine-binding protein" evidence="2">
    <location>
        <begin position="6"/>
        <end position="95"/>
    </location>
</feature>
<dbReference type="EMBL" id="SGBB01000018">
    <property type="protein sequence ID" value="RZD17952.1"/>
    <property type="molecule type" value="Genomic_DNA"/>
</dbReference>
<accession>A0A519BKZ7</accession>
<organism evidence="3 4">
    <name type="scientific">Candidatus Acididesulfobacter diazotrophicus</name>
    <dbReference type="NCBI Taxonomy" id="2597226"/>
    <lineage>
        <taxon>Bacteria</taxon>
        <taxon>Deltaproteobacteria</taxon>
        <taxon>Candidatus Acidulodesulfobacterales</taxon>
        <taxon>Candidatus Acididesulfobacter</taxon>
    </lineage>
</organism>
<comment type="similarity">
    <text evidence="1">Belongs to the UPF0045 family.</text>
</comment>
<dbReference type="InterPro" id="IPR051614">
    <property type="entry name" value="UPF0045_domain"/>
</dbReference>
<comment type="caution">
    <text evidence="3">The sequence shown here is derived from an EMBL/GenBank/DDBJ whole genome shotgun (WGS) entry which is preliminary data.</text>
</comment>
<proteinExistence type="inferred from homology"/>
<dbReference type="PANTHER" id="PTHR33777:SF1">
    <property type="entry name" value="UPF0045 PROTEIN ECM15"/>
    <property type="match status" value="1"/>
</dbReference>
<sequence>MSYILSVSIFPVDKGGESLSRYVSKVSKIIHSSGLEYVITPMATMIESENIDDLLNIVKMGIEALKEDSNRVYANMAIDYRKSGLGRLKQKVESLKSKI</sequence>
<evidence type="ECO:0000256" key="1">
    <source>
        <dbReference type="ARBA" id="ARBA00010272"/>
    </source>
</evidence>
<evidence type="ECO:0000313" key="3">
    <source>
        <dbReference type="EMBL" id="RZD17952.1"/>
    </source>
</evidence>
<evidence type="ECO:0000259" key="2">
    <source>
        <dbReference type="Pfam" id="PF01910"/>
    </source>
</evidence>
<dbReference type="SUPFAM" id="SSF89957">
    <property type="entry name" value="MTH1187/YkoF-like"/>
    <property type="match status" value="1"/>
</dbReference>
<gene>
    <name evidence="3" type="ORF">EVG15_08705</name>
</gene>
<reference evidence="3 4" key="1">
    <citation type="journal article" date="2019" name="ISME J.">
        <title>Insights into ecological role of a new deltaproteobacterial order Candidatus Acidulodesulfobacterales by metagenomics and metatranscriptomics.</title>
        <authorList>
            <person name="Tan S."/>
            <person name="Liu J."/>
            <person name="Fang Y."/>
            <person name="Hedlund B.P."/>
            <person name="Lian Z.H."/>
            <person name="Huang L.Y."/>
            <person name="Li J.T."/>
            <person name="Huang L.N."/>
            <person name="Li W.J."/>
            <person name="Jiang H.C."/>
            <person name="Dong H.L."/>
            <person name="Shu W.S."/>
        </authorList>
    </citation>
    <scope>NUCLEOTIDE SEQUENCE [LARGE SCALE GENOMIC DNA]</scope>
    <source>
        <strain evidence="3">AP1</strain>
    </source>
</reference>
<protein>
    <submittedName>
        <fullName evidence="3">MTH1187 family thiamine-binding protein</fullName>
    </submittedName>
</protein>
<dbReference type="PANTHER" id="PTHR33777">
    <property type="entry name" value="UPF0045 PROTEIN ECM15"/>
    <property type="match status" value="1"/>
</dbReference>
<dbReference type="GO" id="GO:0005829">
    <property type="term" value="C:cytosol"/>
    <property type="evidence" value="ECO:0007669"/>
    <property type="project" value="TreeGrafter"/>
</dbReference>
<dbReference type="InterPro" id="IPR029756">
    <property type="entry name" value="MTH1187/YkoF-like"/>
</dbReference>
<evidence type="ECO:0000313" key="4">
    <source>
        <dbReference type="Proteomes" id="UP000319296"/>
    </source>
</evidence>